<dbReference type="EMBL" id="FQVW01000037">
    <property type="protein sequence ID" value="SHG50037.1"/>
    <property type="molecule type" value="Genomic_DNA"/>
</dbReference>
<organism evidence="1 2">
    <name type="scientific">Ornithinibacillus halophilus</name>
    <dbReference type="NCBI Taxonomy" id="930117"/>
    <lineage>
        <taxon>Bacteria</taxon>
        <taxon>Bacillati</taxon>
        <taxon>Bacillota</taxon>
        <taxon>Bacilli</taxon>
        <taxon>Bacillales</taxon>
        <taxon>Bacillaceae</taxon>
        <taxon>Ornithinibacillus</taxon>
    </lineage>
</organism>
<dbReference type="AlphaFoldDB" id="A0A1M5KBD0"/>
<dbReference type="InterPro" id="IPR027417">
    <property type="entry name" value="P-loop_NTPase"/>
</dbReference>
<dbReference type="OrthoDB" id="6291705at2"/>
<keyword evidence="1" id="KW-0808">Transferase</keyword>
<evidence type="ECO:0000313" key="2">
    <source>
        <dbReference type="Proteomes" id="UP000183988"/>
    </source>
</evidence>
<proteinExistence type="predicted"/>
<keyword evidence="1" id="KW-0418">Kinase</keyword>
<dbReference type="NCBIfam" id="NF006085">
    <property type="entry name" value="PRK08233.1"/>
    <property type="match status" value="1"/>
</dbReference>
<dbReference type="Gene3D" id="3.40.50.300">
    <property type="entry name" value="P-loop containing nucleotide triphosphate hydrolases"/>
    <property type="match status" value="1"/>
</dbReference>
<gene>
    <name evidence="1" type="ORF">SAMN05216225_103714</name>
</gene>
<name>A0A1M5KBD0_9BACI</name>
<dbReference type="STRING" id="930117.SAMN05216225_103714"/>
<dbReference type="RefSeq" id="WP_072891355.1">
    <property type="nucleotide sequence ID" value="NZ_FQVW01000037.1"/>
</dbReference>
<sequence length="185" mass="21144">MSKNNRAVVIAVASVSGGGKTTFVSKLEETLPNAKAIYFDDYTFNGPESIIDWLDNGADYNAFDLSPLKQDIEVLLKERYNFILLDYPFAYQNAQIRTYIDLALFIDTPLDIAMARRMLRDFHNKTASDILSNLEHYLSYGRKGYTEMLHSIKPNSDVIIDGHLSTMEMVHSLIEKLKSNDLFKY</sequence>
<accession>A0A1M5KBD0</accession>
<dbReference type="SUPFAM" id="SSF52540">
    <property type="entry name" value="P-loop containing nucleoside triphosphate hydrolases"/>
    <property type="match status" value="1"/>
</dbReference>
<protein>
    <submittedName>
        <fullName evidence="1">Uridine kinase</fullName>
    </submittedName>
</protein>
<keyword evidence="2" id="KW-1185">Reference proteome</keyword>
<evidence type="ECO:0000313" key="1">
    <source>
        <dbReference type="EMBL" id="SHG50037.1"/>
    </source>
</evidence>
<dbReference type="Proteomes" id="UP000183988">
    <property type="component" value="Unassembled WGS sequence"/>
</dbReference>
<dbReference type="GO" id="GO:0016301">
    <property type="term" value="F:kinase activity"/>
    <property type="evidence" value="ECO:0007669"/>
    <property type="project" value="UniProtKB-KW"/>
</dbReference>
<reference evidence="1 2" key="1">
    <citation type="submission" date="2016-11" db="EMBL/GenBank/DDBJ databases">
        <authorList>
            <person name="Jaros S."/>
            <person name="Januszkiewicz K."/>
            <person name="Wedrychowicz H."/>
        </authorList>
    </citation>
    <scope>NUCLEOTIDE SEQUENCE [LARGE SCALE GENOMIC DNA]</scope>
    <source>
        <strain evidence="1 2">IBRC-M 10683</strain>
    </source>
</reference>